<keyword evidence="2" id="KW-1185">Reference proteome</keyword>
<dbReference type="InterPro" id="IPR036388">
    <property type="entry name" value="WH-like_DNA-bd_sf"/>
</dbReference>
<dbReference type="AlphaFoldDB" id="A0A930VFA0"/>
<sequence length="227" mass="24509">MTSPVAVATVIGDVVGSRGFADRQDLHGRLAGRLEEVNDLLRAEERRADGDGRTLLVAPLWITAGDEYQGVFATVGAALRATRWLRLALLPEVDVRQGIGWGPVEVLDEDPRIQDGPGWWAARAAVVEVEQDAARAGHRRRRTAYRVAEGCDGPDQAAVNAALVLRDEMVGGLSDRSLGVLRGLLSGRTQREIAEKEDVSPSAVSQRVRHDGLAALVASERLMGEIH</sequence>
<reference evidence="1" key="1">
    <citation type="submission" date="2020-11" db="EMBL/GenBank/DDBJ databases">
        <title>Nocardioides sp. nov., isolated from Soil of Cynanchum wilfordii Hemsley rhizosphere.</title>
        <authorList>
            <person name="Lee J.-S."/>
            <person name="Suh M.K."/>
            <person name="Kim J.-S."/>
        </authorList>
    </citation>
    <scope>NUCLEOTIDE SEQUENCE</scope>
    <source>
        <strain evidence="1">KCTC 19275</strain>
    </source>
</reference>
<evidence type="ECO:0000313" key="2">
    <source>
        <dbReference type="Proteomes" id="UP000640489"/>
    </source>
</evidence>
<dbReference type="Proteomes" id="UP000640489">
    <property type="component" value="Unassembled WGS sequence"/>
</dbReference>
<dbReference type="Pfam" id="PF16264">
    <property type="entry name" value="SatD"/>
    <property type="match status" value="1"/>
</dbReference>
<protein>
    <submittedName>
        <fullName evidence="1">Uncharacterized protein</fullName>
    </submittedName>
</protein>
<comment type="caution">
    <text evidence="1">The sequence shown here is derived from an EMBL/GenBank/DDBJ whole genome shotgun (WGS) entry which is preliminary data.</text>
</comment>
<dbReference type="InterPro" id="IPR032580">
    <property type="entry name" value="SatD"/>
</dbReference>
<name>A0A930VFA0_9ACTN</name>
<organism evidence="1 2">
    <name type="scientific">Nocardioides islandensis</name>
    <dbReference type="NCBI Taxonomy" id="433663"/>
    <lineage>
        <taxon>Bacteria</taxon>
        <taxon>Bacillati</taxon>
        <taxon>Actinomycetota</taxon>
        <taxon>Actinomycetes</taxon>
        <taxon>Propionibacteriales</taxon>
        <taxon>Nocardioidaceae</taxon>
        <taxon>Nocardioides</taxon>
    </lineage>
</organism>
<gene>
    <name evidence="1" type="ORF">ISU07_07200</name>
</gene>
<evidence type="ECO:0000313" key="1">
    <source>
        <dbReference type="EMBL" id="MBF4762910.1"/>
    </source>
</evidence>
<dbReference type="Gene3D" id="1.10.10.10">
    <property type="entry name" value="Winged helix-like DNA-binding domain superfamily/Winged helix DNA-binding domain"/>
    <property type="match status" value="1"/>
</dbReference>
<accession>A0A930VFA0</accession>
<dbReference type="EMBL" id="JADKPN010000002">
    <property type="protein sequence ID" value="MBF4762910.1"/>
    <property type="molecule type" value="Genomic_DNA"/>
</dbReference>
<proteinExistence type="predicted"/>